<keyword evidence="1" id="KW-0472">Membrane</keyword>
<evidence type="ECO:0008006" key="4">
    <source>
        <dbReference type="Google" id="ProtNLM"/>
    </source>
</evidence>
<keyword evidence="3" id="KW-1185">Reference proteome</keyword>
<name>A0ABQ2I4X5_9MICO</name>
<reference evidence="3" key="1">
    <citation type="journal article" date="2019" name="Int. J. Syst. Evol. Microbiol.">
        <title>The Global Catalogue of Microorganisms (GCM) 10K type strain sequencing project: providing services to taxonomists for standard genome sequencing and annotation.</title>
        <authorList>
            <consortium name="The Broad Institute Genomics Platform"/>
            <consortium name="The Broad Institute Genome Sequencing Center for Infectious Disease"/>
            <person name="Wu L."/>
            <person name="Ma J."/>
        </authorList>
    </citation>
    <scope>NUCLEOTIDE SEQUENCE [LARGE SCALE GENOMIC DNA]</scope>
    <source>
        <strain evidence="3">JCM 1365</strain>
    </source>
</reference>
<keyword evidence="1" id="KW-1133">Transmembrane helix</keyword>
<proteinExistence type="predicted"/>
<accession>A0ABQ2I4X5</accession>
<protein>
    <recommendedName>
        <fullName evidence="4">Polysaccharide biosynthesis protein C-terminal domain-containing protein</fullName>
    </recommendedName>
</protein>
<gene>
    <name evidence="2" type="ORF">GCM10009721_26460</name>
</gene>
<keyword evidence="1" id="KW-0812">Transmembrane</keyword>
<feature type="transmembrane region" description="Helical" evidence="1">
    <location>
        <begin position="102"/>
        <end position="120"/>
    </location>
</feature>
<feature type="transmembrane region" description="Helical" evidence="1">
    <location>
        <begin position="75"/>
        <end position="96"/>
    </location>
</feature>
<comment type="caution">
    <text evidence="2">The sequence shown here is derived from an EMBL/GenBank/DDBJ whole genome shotgun (WGS) entry which is preliminary data.</text>
</comment>
<feature type="transmembrane region" description="Helical" evidence="1">
    <location>
        <begin position="12"/>
        <end position="30"/>
    </location>
</feature>
<sequence>MKHHASWWRRVVVATVALSLVVFVMGGYLMEVFLGGDFGGNLSLFAVLLLGSVAIASLQVDLAACNGIGDLKSSAVSAIWGAAVGVASYIVLIRIFGLMGCGYATVVTYSTMAIIARVRLRSSATYRQTRKMNSQWA</sequence>
<dbReference type="Proteomes" id="UP000623461">
    <property type="component" value="Unassembled WGS sequence"/>
</dbReference>
<evidence type="ECO:0000313" key="2">
    <source>
        <dbReference type="EMBL" id="GGM98182.1"/>
    </source>
</evidence>
<feature type="transmembrane region" description="Helical" evidence="1">
    <location>
        <begin position="42"/>
        <end position="63"/>
    </location>
</feature>
<evidence type="ECO:0000313" key="3">
    <source>
        <dbReference type="Proteomes" id="UP000623461"/>
    </source>
</evidence>
<organism evidence="2 3">
    <name type="scientific">Terrabacter tumescens</name>
    <dbReference type="NCBI Taxonomy" id="60443"/>
    <lineage>
        <taxon>Bacteria</taxon>
        <taxon>Bacillati</taxon>
        <taxon>Actinomycetota</taxon>
        <taxon>Actinomycetes</taxon>
        <taxon>Micrococcales</taxon>
        <taxon>Intrasporangiaceae</taxon>
        <taxon>Terrabacter</taxon>
    </lineage>
</organism>
<dbReference type="EMBL" id="BMNZ01000004">
    <property type="protein sequence ID" value="GGM98182.1"/>
    <property type="molecule type" value="Genomic_DNA"/>
</dbReference>
<evidence type="ECO:0000256" key="1">
    <source>
        <dbReference type="SAM" id="Phobius"/>
    </source>
</evidence>